<protein>
    <submittedName>
        <fullName evidence="1">Prophage PSSB64-01</fullName>
    </submittedName>
</protein>
<dbReference type="Proteomes" id="UP000032101">
    <property type="component" value="Unassembled WGS sequence"/>
</dbReference>
<sequence>MNSRLDNVLVFTDLQRITGYQRRSDVERSLIDQGVRLFRGRTGPWTTLDLINQAAGMKPATADRYDADIL</sequence>
<proteinExistence type="predicted"/>
<reference evidence="1 2" key="1">
    <citation type="submission" date="2015-01" db="EMBL/GenBank/DDBJ databases">
        <title>Draft Genome Sequence of the Biocontrol and Plant Growth-Promoting Rhizobacteria (PGPR) Pseudomonas fluorescens UM270.</title>
        <authorList>
            <person name="Hernandez-Salmeron J.E."/>
            <person name="Santoyo G."/>
            <person name="Moreno-Hagelsieb G."/>
            <person name="Hernandez-Leon R."/>
        </authorList>
    </citation>
    <scope>NUCLEOTIDE SEQUENCE [LARGE SCALE GENOMIC DNA]</scope>
    <source>
        <strain evidence="1 2">UM270</strain>
    </source>
</reference>
<name>A0A0D0MTT6_PSEFL</name>
<evidence type="ECO:0000313" key="2">
    <source>
        <dbReference type="Proteomes" id="UP000032101"/>
    </source>
</evidence>
<dbReference type="AlphaFoldDB" id="A0A0D0MTT6"/>
<dbReference type="EMBL" id="JXNZ01000107">
    <property type="protein sequence ID" value="KIQ58930.1"/>
    <property type="molecule type" value="Genomic_DNA"/>
</dbReference>
<evidence type="ECO:0000313" key="1">
    <source>
        <dbReference type="EMBL" id="KIQ58930.1"/>
    </source>
</evidence>
<accession>A0A0D0MTT6</accession>
<gene>
    <name evidence="1" type="ORF">RL74_13170</name>
</gene>
<organism evidence="1 2">
    <name type="scientific">Pseudomonas fluorescens</name>
    <dbReference type="NCBI Taxonomy" id="294"/>
    <lineage>
        <taxon>Bacteria</taxon>
        <taxon>Pseudomonadati</taxon>
        <taxon>Pseudomonadota</taxon>
        <taxon>Gammaproteobacteria</taxon>
        <taxon>Pseudomonadales</taxon>
        <taxon>Pseudomonadaceae</taxon>
        <taxon>Pseudomonas</taxon>
    </lineage>
</organism>
<dbReference type="RefSeq" id="WP_042730233.1">
    <property type="nucleotide sequence ID" value="NZ_JXNZ01000107.1"/>
</dbReference>
<dbReference type="PATRIC" id="fig|294.124.peg.2713"/>
<comment type="caution">
    <text evidence="1">The sequence shown here is derived from an EMBL/GenBank/DDBJ whole genome shotgun (WGS) entry which is preliminary data.</text>
</comment>